<dbReference type="Gene3D" id="3.70.10.10">
    <property type="match status" value="2"/>
</dbReference>
<gene>
    <name evidence="2" type="ORF">P43SY_001575</name>
</gene>
<dbReference type="PANTHER" id="PTHR15237">
    <property type="entry name" value="DNA REPAIR PROTEIN RAD9"/>
    <property type="match status" value="1"/>
</dbReference>
<dbReference type="EMBL" id="JAKCXM010000081">
    <property type="protein sequence ID" value="KAJ0403467.1"/>
    <property type="molecule type" value="Genomic_DNA"/>
</dbReference>
<dbReference type="PANTHER" id="PTHR15237:SF0">
    <property type="entry name" value="CELL CYCLE CHECKPOINT CONTROL PROTEIN"/>
    <property type="match status" value="1"/>
</dbReference>
<dbReference type="SUPFAM" id="SSF55979">
    <property type="entry name" value="DNA clamp"/>
    <property type="match status" value="1"/>
</dbReference>
<reference evidence="2" key="1">
    <citation type="submission" date="2021-12" db="EMBL/GenBank/DDBJ databases">
        <title>Prjna785345.</title>
        <authorList>
            <person name="Rujirawat T."/>
            <person name="Krajaejun T."/>
        </authorList>
    </citation>
    <scope>NUCLEOTIDE SEQUENCE</scope>
    <source>
        <strain evidence="2">Pi057C3</strain>
    </source>
</reference>
<feature type="region of interest" description="Disordered" evidence="1">
    <location>
        <begin position="336"/>
        <end position="387"/>
    </location>
</feature>
<sequence>MDPMELVYEVSDENLKVLVAALHCLAQIGKELSLECDGASQLTLRVLNDAHSASGAVTFDRSFFSAVRVVGPLEAAPFVRCKVFARSCCNLFRTLKHVRGLQLSVALGRGQEPAQREDDEAEDEDEELECEELRWRLRCDFGVTKTHRMKVHASPIMRAVFHREACASRVVARQFHWASMLAHLHHSNEVAVTCSDAHVKLESYVPTAGDGKAHLHTETAVESAEFQEYALAPAAVGVDASTAVESAEFQEYALAPAAVGVDASVQLIFCLKEVRVRGLQLAALLTFCKASDIAEIAFFFNAAGSPVLFAAESTAAAKVSVEITLSTVTTFVPAASQTRSEDDDAASMEMAAPPDLFAERDSESSQSSSQQQQPRYLTHSSKRVRID</sequence>
<keyword evidence="3" id="KW-1185">Reference proteome</keyword>
<dbReference type="AlphaFoldDB" id="A0AAD5LJU8"/>
<dbReference type="GO" id="GO:0000076">
    <property type="term" value="P:DNA replication checkpoint signaling"/>
    <property type="evidence" value="ECO:0007669"/>
    <property type="project" value="TreeGrafter"/>
</dbReference>
<dbReference type="GO" id="GO:0006281">
    <property type="term" value="P:DNA repair"/>
    <property type="evidence" value="ECO:0007669"/>
    <property type="project" value="TreeGrafter"/>
</dbReference>
<name>A0AAD5LJU8_PYTIN</name>
<organism evidence="2 3">
    <name type="scientific">Pythium insidiosum</name>
    <name type="common">Pythiosis disease agent</name>
    <dbReference type="NCBI Taxonomy" id="114742"/>
    <lineage>
        <taxon>Eukaryota</taxon>
        <taxon>Sar</taxon>
        <taxon>Stramenopiles</taxon>
        <taxon>Oomycota</taxon>
        <taxon>Peronosporomycetes</taxon>
        <taxon>Pythiales</taxon>
        <taxon>Pythiaceae</taxon>
        <taxon>Pythium</taxon>
    </lineage>
</organism>
<protein>
    <recommendedName>
        <fullName evidence="4">Cell cycle checkpoint control protein RAD9A</fullName>
    </recommendedName>
</protein>
<evidence type="ECO:0000313" key="3">
    <source>
        <dbReference type="Proteomes" id="UP001209570"/>
    </source>
</evidence>
<dbReference type="Proteomes" id="UP001209570">
    <property type="component" value="Unassembled WGS sequence"/>
</dbReference>
<dbReference type="GO" id="GO:0030896">
    <property type="term" value="C:checkpoint clamp complex"/>
    <property type="evidence" value="ECO:0007669"/>
    <property type="project" value="InterPro"/>
</dbReference>
<proteinExistence type="predicted"/>
<dbReference type="GO" id="GO:0031573">
    <property type="term" value="P:mitotic intra-S DNA damage checkpoint signaling"/>
    <property type="evidence" value="ECO:0007669"/>
    <property type="project" value="TreeGrafter"/>
</dbReference>
<accession>A0AAD5LJU8</accession>
<dbReference type="Pfam" id="PF04139">
    <property type="entry name" value="Rad9"/>
    <property type="match status" value="1"/>
</dbReference>
<dbReference type="InterPro" id="IPR046938">
    <property type="entry name" value="DNA_clamp_sf"/>
</dbReference>
<evidence type="ECO:0000256" key="1">
    <source>
        <dbReference type="SAM" id="MobiDB-lite"/>
    </source>
</evidence>
<comment type="caution">
    <text evidence="2">The sequence shown here is derived from an EMBL/GenBank/DDBJ whole genome shotgun (WGS) entry which is preliminary data.</text>
</comment>
<dbReference type="GO" id="GO:0071479">
    <property type="term" value="P:cellular response to ionizing radiation"/>
    <property type="evidence" value="ECO:0007669"/>
    <property type="project" value="TreeGrafter"/>
</dbReference>
<evidence type="ECO:0008006" key="4">
    <source>
        <dbReference type="Google" id="ProtNLM"/>
    </source>
</evidence>
<evidence type="ECO:0000313" key="2">
    <source>
        <dbReference type="EMBL" id="KAJ0403467.1"/>
    </source>
</evidence>
<dbReference type="InterPro" id="IPR007268">
    <property type="entry name" value="Rad9/Ddc1"/>
</dbReference>
<feature type="compositionally biased region" description="Low complexity" evidence="1">
    <location>
        <begin position="364"/>
        <end position="373"/>
    </location>
</feature>